<dbReference type="Pfam" id="PF20212">
    <property type="entry name" value="DUF6572"/>
    <property type="match status" value="1"/>
</dbReference>
<gene>
    <name evidence="1" type="ordered locus">Clocel_3605</name>
</gene>
<name>D9SWJ5_CLOC7</name>
<dbReference type="EMBL" id="CP002160">
    <property type="protein sequence ID" value="ADL53277.1"/>
    <property type="molecule type" value="Genomic_DNA"/>
</dbReference>
<protein>
    <submittedName>
        <fullName evidence="1">Uncharacterized protein</fullName>
    </submittedName>
</protein>
<evidence type="ECO:0000313" key="2">
    <source>
        <dbReference type="Proteomes" id="UP000002730"/>
    </source>
</evidence>
<dbReference type="AlphaFoldDB" id="D9SWJ5"/>
<dbReference type="Proteomes" id="UP000002730">
    <property type="component" value="Chromosome"/>
</dbReference>
<evidence type="ECO:0000313" key="1">
    <source>
        <dbReference type="EMBL" id="ADL53277.1"/>
    </source>
</evidence>
<dbReference type="STRING" id="573061.Clocel_3605"/>
<dbReference type="OrthoDB" id="2229810at2"/>
<dbReference type="KEGG" id="ccb:Clocel_3605"/>
<dbReference type="RefSeq" id="WP_010073607.1">
    <property type="nucleotide sequence ID" value="NC_014393.1"/>
</dbReference>
<dbReference type="eggNOG" id="ENOG50316AX">
    <property type="taxonomic scope" value="Bacteria"/>
</dbReference>
<sequence>MSLKNINTVDFISTDNEEKNVTLTITDELDWEDEINHLRLIQDKVNNYLSFIESGELYQTYPTSKGKKIEIEIYCKYELTINCEKLFKKLKRFLDDNGYGFNYKMLDE</sequence>
<proteinExistence type="predicted"/>
<accession>D9SWJ5</accession>
<dbReference type="InterPro" id="IPR046702">
    <property type="entry name" value="DUF6572"/>
</dbReference>
<keyword evidence="2" id="KW-1185">Reference proteome</keyword>
<organism evidence="1 2">
    <name type="scientific">Clostridium cellulovorans (strain ATCC 35296 / DSM 3052 / OCM 3 / 743B)</name>
    <dbReference type="NCBI Taxonomy" id="573061"/>
    <lineage>
        <taxon>Bacteria</taxon>
        <taxon>Bacillati</taxon>
        <taxon>Bacillota</taxon>
        <taxon>Clostridia</taxon>
        <taxon>Eubacteriales</taxon>
        <taxon>Clostridiaceae</taxon>
        <taxon>Clostridium</taxon>
    </lineage>
</organism>
<reference evidence="1 2" key="1">
    <citation type="submission" date="2010-08" db="EMBL/GenBank/DDBJ databases">
        <title>Complete sequence of Clostridium cellulovorans 743B.</title>
        <authorList>
            <consortium name="US DOE Joint Genome Institute"/>
            <person name="Lucas S."/>
            <person name="Copeland A."/>
            <person name="Lapidus A."/>
            <person name="Cheng J.-F."/>
            <person name="Bruce D."/>
            <person name="Goodwin L."/>
            <person name="Pitluck S."/>
            <person name="Chertkov O."/>
            <person name="Detter J.C."/>
            <person name="Han C."/>
            <person name="Tapia R."/>
            <person name="Land M."/>
            <person name="Hauser L."/>
            <person name="Chang Y.-J."/>
            <person name="Jeffries C."/>
            <person name="Kyrpides N."/>
            <person name="Ivanova N."/>
            <person name="Mikhailova N."/>
            <person name="Hemme C.L."/>
            <person name="Woyke T."/>
        </authorList>
    </citation>
    <scope>NUCLEOTIDE SEQUENCE [LARGE SCALE GENOMIC DNA]</scope>
    <source>
        <strain evidence="2">ATCC 35296 / DSM 3052 / OCM 3 / 743B</strain>
    </source>
</reference>
<dbReference type="HOGENOM" id="CLU_144036_0_0_9"/>